<dbReference type="AlphaFoldDB" id="A0A8X9A9R6"/>
<dbReference type="NCBIfam" id="TIGR00756">
    <property type="entry name" value="PPR"/>
    <property type="match status" value="4"/>
</dbReference>
<dbReference type="Pfam" id="PF14432">
    <property type="entry name" value="DYW_deaminase"/>
    <property type="match status" value="1"/>
</dbReference>
<dbReference type="EMBL" id="PNBA02000002">
    <property type="protein sequence ID" value="KAG6431924.1"/>
    <property type="molecule type" value="Genomic_DNA"/>
</dbReference>
<evidence type="ECO:0000313" key="6">
    <source>
        <dbReference type="Proteomes" id="UP000298416"/>
    </source>
</evidence>
<dbReference type="InterPro" id="IPR032867">
    <property type="entry name" value="DYW_dom"/>
</dbReference>
<proteinExistence type="inferred from homology"/>
<dbReference type="GO" id="GO:0003723">
    <property type="term" value="F:RNA binding"/>
    <property type="evidence" value="ECO:0007669"/>
    <property type="project" value="InterPro"/>
</dbReference>
<feature type="domain" description="DYW" evidence="4">
    <location>
        <begin position="588"/>
        <end position="682"/>
    </location>
</feature>
<dbReference type="Pfam" id="PF20431">
    <property type="entry name" value="E_motif"/>
    <property type="match status" value="1"/>
</dbReference>
<dbReference type="Gene3D" id="1.25.40.10">
    <property type="entry name" value="Tetratricopeptide repeat domain"/>
    <property type="match status" value="4"/>
</dbReference>
<feature type="repeat" description="PPR" evidence="3">
    <location>
        <begin position="376"/>
        <end position="406"/>
    </location>
</feature>
<keyword evidence="2" id="KW-0677">Repeat</keyword>
<dbReference type="InterPro" id="IPR046848">
    <property type="entry name" value="E_motif"/>
</dbReference>
<reference evidence="5" key="1">
    <citation type="submission" date="2018-01" db="EMBL/GenBank/DDBJ databases">
        <authorList>
            <person name="Mao J.F."/>
        </authorList>
    </citation>
    <scope>NUCLEOTIDE SEQUENCE</scope>
    <source>
        <strain evidence="5">Huo1</strain>
        <tissue evidence="5">Leaf</tissue>
    </source>
</reference>
<dbReference type="InterPro" id="IPR002885">
    <property type="entry name" value="PPR_rpt"/>
</dbReference>
<dbReference type="Pfam" id="PF13041">
    <property type="entry name" value="PPR_2"/>
    <property type="match status" value="3"/>
</dbReference>
<accession>A0A8X9A9R6</accession>
<sequence>MLHFRSGHISGGFRLLTSLALKTIRRYIHPPPPDLIATNNVINEHAKRGNLHLAHHMFAQMPHKNIFSWTILISGYAQRGKLEQCFLLFSQMLPHHRPNEFAYASLLSLCDHRHGLQVHGLASKTGFDAWIYVANALIAFYWKNSCSAGVEAWRVFQEMNFRNLVTYNSMIKGLGMQEQGHKAMILFVKMLSDELDFDHATLLSLISSLCAVNVGSEKAMVLLNCLLLLHCVSVKTGLNLDVGVATSLIKGYSALSGDVGACRKVFLETGVMDRDIVLWTGVMTASVERDPARVLVFFNQMRREGDFYPDCYVFTVLLKACANLVTERAAAAVHSQVVRAGFVNVVELDNALIHAYSRCGSIDNAEQVFYEMSSRDVVSWNSILKAYAVHGKAETALDFFRQMNVAPDEATFVALLSSCSHAGMVKEGTNVFDTMREKYGIVPQLDHYACMVDILGRSGRLSEAENIIRNMPMQPDSVIWSAFLGACRKHGETKAAQLASRNLQELDPDNSLGYVMISNIYCSANSFGEGDLIRKKMDKAGVRKEPGLSWTEVGHTLHEFASGGKRHPQIKAIRAYLDELLRQLKEIGYVPETSAVLFDVEEEHKEEQLYLHSEKLALVFSLMNGGDSSCNVIKIIKNIRICLDCHNFLRLTSKLLGKAIVVRDANRFHHFRDGACSCNDYW</sequence>
<feature type="repeat" description="PPR" evidence="3">
    <location>
        <begin position="163"/>
        <end position="197"/>
    </location>
</feature>
<gene>
    <name evidence="5" type="ORF">SASPL_103496</name>
</gene>
<evidence type="ECO:0000256" key="2">
    <source>
        <dbReference type="ARBA" id="ARBA00022737"/>
    </source>
</evidence>
<organism evidence="5">
    <name type="scientific">Salvia splendens</name>
    <name type="common">Scarlet sage</name>
    <dbReference type="NCBI Taxonomy" id="180675"/>
    <lineage>
        <taxon>Eukaryota</taxon>
        <taxon>Viridiplantae</taxon>
        <taxon>Streptophyta</taxon>
        <taxon>Embryophyta</taxon>
        <taxon>Tracheophyta</taxon>
        <taxon>Spermatophyta</taxon>
        <taxon>Magnoliopsida</taxon>
        <taxon>eudicotyledons</taxon>
        <taxon>Gunneridae</taxon>
        <taxon>Pentapetalae</taxon>
        <taxon>asterids</taxon>
        <taxon>lamiids</taxon>
        <taxon>Lamiales</taxon>
        <taxon>Lamiaceae</taxon>
        <taxon>Nepetoideae</taxon>
        <taxon>Mentheae</taxon>
        <taxon>Salviinae</taxon>
        <taxon>Salvia</taxon>
        <taxon>Salvia subgen. Calosphace</taxon>
        <taxon>core Calosphace</taxon>
    </lineage>
</organism>
<dbReference type="InterPro" id="IPR046960">
    <property type="entry name" value="PPR_At4g14850-like_plant"/>
</dbReference>
<evidence type="ECO:0000256" key="1">
    <source>
        <dbReference type="ARBA" id="ARBA00006643"/>
    </source>
</evidence>
<dbReference type="InterPro" id="IPR011990">
    <property type="entry name" value="TPR-like_helical_dom_sf"/>
</dbReference>
<dbReference type="PANTHER" id="PTHR47926:SF382">
    <property type="entry name" value="PENTACOTRIPEPTIDE-REPEAT REGION OF PRORP DOMAIN-CONTAINING PROTEIN"/>
    <property type="match status" value="1"/>
</dbReference>
<comment type="caution">
    <text evidence="5">The sequence shown here is derived from an EMBL/GenBank/DDBJ whole genome shotgun (WGS) entry which is preliminary data.</text>
</comment>
<reference evidence="5" key="2">
    <citation type="submission" date="2020-08" db="EMBL/GenBank/DDBJ databases">
        <title>Plant Genome Project.</title>
        <authorList>
            <person name="Zhang R.-G."/>
        </authorList>
    </citation>
    <scope>NUCLEOTIDE SEQUENCE</scope>
    <source>
        <strain evidence="5">Huo1</strain>
        <tissue evidence="5">Leaf</tissue>
    </source>
</reference>
<protein>
    <recommendedName>
        <fullName evidence="4">DYW domain-containing protein</fullName>
    </recommendedName>
</protein>
<dbReference type="FunFam" id="1.25.40.10:FF:001093">
    <property type="entry name" value="Pentatricopeptide repeat-containing protein At2g34400"/>
    <property type="match status" value="1"/>
</dbReference>
<dbReference type="PROSITE" id="PS51375">
    <property type="entry name" value="PPR"/>
    <property type="match status" value="4"/>
</dbReference>
<feature type="repeat" description="PPR" evidence="3">
    <location>
        <begin position="408"/>
        <end position="438"/>
    </location>
</feature>
<evidence type="ECO:0000256" key="3">
    <source>
        <dbReference type="PROSITE-ProRule" id="PRU00708"/>
    </source>
</evidence>
<evidence type="ECO:0000313" key="5">
    <source>
        <dbReference type="EMBL" id="KAG6431924.1"/>
    </source>
</evidence>
<dbReference type="GO" id="GO:0008270">
    <property type="term" value="F:zinc ion binding"/>
    <property type="evidence" value="ECO:0007669"/>
    <property type="project" value="InterPro"/>
</dbReference>
<dbReference type="Proteomes" id="UP000298416">
    <property type="component" value="Unassembled WGS sequence"/>
</dbReference>
<name>A0A8X9A9R6_SALSN</name>
<dbReference type="GO" id="GO:0009451">
    <property type="term" value="P:RNA modification"/>
    <property type="evidence" value="ECO:0007669"/>
    <property type="project" value="InterPro"/>
</dbReference>
<dbReference type="Pfam" id="PF01535">
    <property type="entry name" value="PPR"/>
    <property type="match status" value="1"/>
</dbReference>
<dbReference type="PANTHER" id="PTHR47926">
    <property type="entry name" value="PENTATRICOPEPTIDE REPEAT-CONTAINING PROTEIN"/>
    <property type="match status" value="1"/>
</dbReference>
<keyword evidence="6" id="KW-1185">Reference proteome</keyword>
<dbReference type="OrthoDB" id="1894072at2759"/>
<evidence type="ECO:0000259" key="4">
    <source>
        <dbReference type="Pfam" id="PF14432"/>
    </source>
</evidence>
<comment type="similarity">
    <text evidence="1">Belongs to the PPR family. PCMP-H subfamily.</text>
</comment>
<feature type="repeat" description="PPR" evidence="3">
    <location>
        <begin position="65"/>
        <end position="95"/>
    </location>
</feature>